<sequence length="550" mass="61918">MKTKITGIVVILLFSGATFGQTKDFIKSDGITSPLHQSNIGKITFMSAVIPIEQYTAADFLKTFEWKVPSDLNIRAFLGNSLTNYLHPLAPALTVEELTKKGNYQFSFFVDSILVYKENLSPGAGSPQNKNTKTILRVPFTSTTNEDSWGRFLWMRFMINGGEEALTRGTHLLRIEARPYVRTTEIKVGEVIAAGDLQMIVVKPAVDEKAVQIQSIASGSGWNVSTDDYNTTKIKELNFKIADKIFKDITSIVVIKDGKLLIEEYFNDAKRDALHDTRSVGKSFTSAMMGIAINNGYIKNEQQTLGTYYHLKQFENYTSKKDSVTLKSLLTMSSAFDGYDMDDNSPGNEEKMYPTSNWVKFTLDLPMDSTSIIGNNWMYFTAGVVVLGDVLNKAVPEGLEKYTHKMLMQPLGIKTYQWMYTPQKVVSTAGGLQMRSLDYAKFGQLYKNNGIWEGQQIIPADWVKKTFTKYLPIAGSEDEFYGYLFWNKTYKVNGKLQETFYSSGNGGNKIFVFKELPLVVVITSTAYNTPYGHSQVDKIMERYILPAVVK</sequence>
<dbReference type="PANTHER" id="PTHR43283:SF7">
    <property type="entry name" value="BETA-LACTAMASE-RELATED DOMAIN-CONTAINING PROTEIN"/>
    <property type="match status" value="1"/>
</dbReference>
<dbReference type="InterPro" id="IPR012338">
    <property type="entry name" value="Beta-lactam/transpept-like"/>
</dbReference>
<dbReference type="RefSeq" id="WP_106529157.1">
    <property type="nucleotide sequence ID" value="NZ_PYAW01000003.1"/>
</dbReference>
<protein>
    <submittedName>
        <fullName evidence="3">CubicO group peptidase (Beta-lactamase class C family)</fullName>
    </submittedName>
</protein>
<evidence type="ECO:0000313" key="4">
    <source>
        <dbReference type="Proteomes" id="UP000240971"/>
    </source>
</evidence>
<dbReference type="InterPro" id="IPR050789">
    <property type="entry name" value="Diverse_Enzym_Activities"/>
</dbReference>
<dbReference type="Gene3D" id="3.40.710.10">
    <property type="entry name" value="DD-peptidase/beta-lactamase superfamily"/>
    <property type="match status" value="1"/>
</dbReference>
<keyword evidence="4" id="KW-1185">Reference proteome</keyword>
<dbReference type="EMBL" id="PYAW01000003">
    <property type="protein sequence ID" value="PSL46370.1"/>
    <property type="molecule type" value="Genomic_DNA"/>
</dbReference>
<evidence type="ECO:0000259" key="2">
    <source>
        <dbReference type="Pfam" id="PF00144"/>
    </source>
</evidence>
<dbReference type="AlphaFoldDB" id="A0A2P8HJM0"/>
<name>A0A2P8HJM0_CHINA</name>
<evidence type="ECO:0000256" key="1">
    <source>
        <dbReference type="SAM" id="SignalP"/>
    </source>
</evidence>
<dbReference type="Pfam" id="PF00144">
    <property type="entry name" value="Beta-lactamase"/>
    <property type="match status" value="1"/>
</dbReference>
<comment type="caution">
    <text evidence="3">The sequence shown here is derived from an EMBL/GenBank/DDBJ whole genome shotgun (WGS) entry which is preliminary data.</text>
</comment>
<feature type="signal peptide" evidence="1">
    <location>
        <begin position="1"/>
        <end position="20"/>
    </location>
</feature>
<reference evidence="3 4" key="1">
    <citation type="submission" date="2018-03" db="EMBL/GenBank/DDBJ databases">
        <title>Genomic Encyclopedia of Archaeal and Bacterial Type Strains, Phase II (KMG-II): from individual species to whole genera.</title>
        <authorList>
            <person name="Goeker M."/>
        </authorList>
    </citation>
    <scope>NUCLEOTIDE SEQUENCE [LARGE SCALE GENOMIC DNA]</scope>
    <source>
        <strain evidence="3 4">DSM 24859</strain>
    </source>
</reference>
<dbReference type="OrthoDB" id="1185352at2"/>
<dbReference type="SUPFAM" id="SSF56601">
    <property type="entry name" value="beta-lactamase/transpeptidase-like"/>
    <property type="match status" value="1"/>
</dbReference>
<feature type="domain" description="Beta-lactamase-related" evidence="2">
    <location>
        <begin position="251"/>
        <end position="529"/>
    </location>
</feature>
<feature type="chain" id="PRO_5015199265" evidence="1">
    <location>
        <begin position="21"/>
        <end position="550"/>
    </location>
</feature>
<dbReference type="InterPro" id="IPR001466">
    <property type="entry name" value="Beta-lactam-related"/>
</dbReference>
<dbReference type="PANTHER" id="PTHR43283">
    <property type="entry name" value="BETA-LACTAMASE-RELATED"/>
    <property type="match status" value="1"/>
</dbReference>
<organism evidence="3 4">
    <name type="scientific">Chitinophaga niastensis</name>
    <dbReference type="NCBI Taxonomy" id="536980"/>
    <lineage>
        <taxon>Bacteria</taxon>
        <taxon>Pseudomonadati</taxon>
        <taxon>Bacteroidota</taxon>
        <taxon>Chitinophagia</taxon>
        <taxon>Chitinophagales</taxon>
        <taxon>Chitinophagaceae</taxon>
        <taxon>Chitinophaga</taxon>
    </lineage>
</organism>
<gene>
    <name evidence="3" type="ORF">CLV51_103348</name>
</gene>
<evidence type="ECO:0000313" key="3">
    <source>
        <dbReference type="EMBL" id="PSL46370.1"/>
    </source>
</evidence>
<accession>A0A2P8HJM0</accession>
<proteinExistence type="predicted"/>
<keyword evidence="1" id="KW-0732">Signal</keyword>
<dbReference type="Proteomes" id="UP000240971">
    <property type="component" value="Unassembled WGS sequence"/>
</dbReference>